<feature type="compositionally biased region" description="Basic and acidic residues" evidence="1">
    <location>
        <begin position="52"/>
        <end position="73"/>
    </location>
</feature>
<dbReference type="Proteomes" id="UP000271087">
    <property type="component" value="Unassembled WGS sequence"/>
</dbReference>
<dbReference type="WBParaSite" id="nOo.2.0.1.t12954-RA">
    <property type="protein sequence ID" value="nOo.2.0.1.t12954-RA"/>
    <property type="gene ID" value="nOo.2.0.1.g12954"/>
</dbReference>
<name>A0A182EXQ1_ONCOC</name>
<organism evidence="5">
    <name type="scientific">Onchocerca ochengi</name>
    <name type="common">Filarial nematode worm</name>
    <dbReference type="NCBI Taxonomy" id="42157"/>
    <lineage>
        <taxon>Eukaryota</taxon>
        <taxon>Metazoa</taxon>
        <taxon>Ecdysozoa</taxon>
        <taxon>Nematoda</taxon>
        <taxon>Chromadorea</taxon>
        <taxon>Rhabditida</taxon>
        <taxon>Spirurina</taxon>
        <taxon>Spiruromorpha</taxon>
        <taxon>Filarioidea</taxon>
        <taxon>Onchocercidae</taxon>
        <taxon>Onchocerca</taxon>
    </lineage>
</organism>
<protein>
    <submittedName>
        <fullName evidence="5">DUF5641 domain-containing protein</fullName>
    </submittedName>
</protein>
<evidence type="ECO:0000256" key="1">
    <source>
        <dbReference type="SAM" id="MobiDB-lite"/>
    </source>
</evidence>
<evidence type="ECO:0000313" key="3">
    <source>
        <dbReference type="EMBL" id="VDN00364.1"/>
    </source>
</evidence>
<dbReference type="Pfam" id="PF18701">
    <property type="entry name" value="DUF5641"/>
    <property type="match status" value="1"/>
</dbReference>
<feature type="region of interest" description="Disordered" evidence="1">
    <location>
        <begin position="52"/>
        <end position="145"/>
    </location>
</feature>
<proteinExistence type="predicted"/>
<reference evidence="3 4" key="2">
    <citation type="submission" date="2018-08" db="EMBL/GenBank/DDBJ databases">
        <authorList>
            <person name="Laetsch R D."/>
            <person name="Stevens L."/>
            <person name="Kumar S."/>
            <person name="Blaxter L. M."/>
        </authorList>
    </citation>
    <scope>NUCLEOTIDE SEQUENCE [LARGE SCALE GENOMIC DNA]</scope>
</reference>
<reference evidence="5" key="1">
    <citation type="submission" date="2016-06" db="UniProtKB">
        <authorList>
            <consortium name="WormBaseParasite"/>
        </authorList>
    </citation>
    <scope>IDENTIFICATION</scope>
</reference>
<dbReference type="OrthoDB" id="5870116at2759"/>
<accession>A0A182EXQ1</accession>
<dbReference type="AlphaFoldDB" id="A0A182EXQ1"/>
<keyword evidence="4" id="KW-1185">Reference proteome</keyword>
<evidence type="ECO:0000259" key="2">
    <source>
        <dbReference type="Pfam" id="PF18701"/>
    </source>
</evidence>
<feature type="compositionally biased region" description="Basic and acidic residues" evidence="1">
    <location>
        <begin position="90"/>
        <end position="126"/>
    </location>
</feature>
<sequence>MLLSPSNTEEPEFIPGRLSTKYLLIRYWRDTLRTLDIFWEKWKYEYLTSLRERTQREHRSPRSTERRTPHEEEIVLVDEPETPREITNGETKDKEEEMNLDKEESRSQSPMEKESIKEDKQEEPIARRTRGATKRLNPPSVINCI</sequence>
<dbReference type="EMBL" id="UYRW01012741">
    <property type="protein sequence ID" value="VDN00364.1"/>
    <property type="molecule type" value="Genomic_DNA"/>
</dbReference>
<feature type="domain" description="DUF5641" evidence="2">
    <location>
        <begin position="28"/>
        <end position="84"/>
    </location>
</feature>
<gene>
    <name evidence="3" type="ORF">NOO_LOCUS12954</name>
</gene>
<dbReference type="InterPro" id="IPR040676">
    <property type="entry name" value="DUF5641"/>
</dbReference>
<evidence type="ECO:0000313" key="5">
    <source>
        <dbReference type="WBParaSite" id="nOo.2.0.1.t12954-RA"/>
    </source>
</evidence>
<evidence type="ECO:0000313" key="4">
    <source>
        <dbReference type="Proteomes" id="UP000271087"/>
    </source>
</evidence>